<feature type="transmembrane region" description="Helical" evidence="2">
    <location>
        <begin position="265"/>
        <end position="287"/>
    </location>
</feature>
<evidence type="ECO:0000256" key="1">
    <source>
        <dbReference type="SAM" id="MobiDB-lite"/>
    </source>
</evidence>
<dbReference type="EMBL" id="VMHJ01000002">
    <property type="protein sequence ID" value="TSJ85840.1"/>
    <property type="molecule type" value="Genomic_DNA"/>
</dbReference>
<feature type="region of interest" description="Disordered" evidence="1">
    <location>
        <begin position="495"/>
        <end position="518"/>
    </location>
</feature>
<dbReference type="InterPro" id="IPR039672">
    <property type="entry name" value="MFS_2"/>
</dbReference>
<feature type="compositionally biased region" description="Basic and acidic residues" evidence="1">
    <location>
        <begin position="495"/>
        <end position="506"/>
    </location>
</feature>
<feature type="transmembrane region" description="Helical" evidence="2">
    <location>
        <begin position="445"/>
        <end position="465"/>
    </location>
</feature>
<feature type="transmembrane region" description="Helical" evidence="2">
    <location>
        <begin position="336"/>
        <end position="355"/>
    </location>
</feature>
<evidence type="ECO:0000256" key="2">
    <source>
        <dbReference type="SAM" id="Phobius"/>
    </source>
</evidence>
<dbReference type="InterPro" id="IPR036259">
    <property type="entry name" value="MFS_trans_sf"/>
</dbReference>
<accession>A0A556RAC7</accession>
<keyword evidence="2" id="KW-0812">Transmembrane</keyword>
<dbReference type="Gene3D" id="1.20.1250.20">
    <property type="entry name" value="MFS general substrate transporter like domains"/>
    <property type="match status" value="2"/>
</dbReference>
<feature type="transmembrane region" description="Helical" evidence="2">
    <location>
        <begin position="118"/>
        <end position="136"/>
    </location>
</feature>
<reference evidence="3 4" key="1">
    <citation type="submission" date="2019-07" db="EMBL/GenBank/DDBJ databases">
        <title>Bifidobacterium asteroides genomes.</title>
        <authorList>
            <person name="Zheng H."/>
        </authorList>
    </citation>
    <scope>NUCLEOTIDE SEQUENCE [LARGE SCALE GENOMIC DNA]</scope>
    <source>
        <strain evidence="3 4">W8111</strain>
    </source>
</reference>
<feature type="transmembrane region" description="Helical" evidence="2">
    <location>
        <begin position="71"/>
        <end position="97"/>
    </location>
</feature>
<feature type="compositionally biased region" description="Low complexity" evidence="1">
    <location>
        <begin position="1"/>
        <end position="15"/>
    </location>
</feature>
<feature type="transmembrane region" description="Helical" evidence="2">
    <location>
        <begin position="185"/>
        <end position="203"/>
    </location>
</feature>
<organism evidence="3 4">
    <name type="scientific">Bifidobacterium asteroides</name>
    <dbReference type="NCBI Taxonomy" id="1684"/>
    <lineage>
        <taxon>Bacteria</taxon>
        <taxon>Bacillati</taxon>
        <taxon>Actinomycetota</taxon>
        <taxon>Actinomycetes</taxon>
        <taxon>Bifidobacteriales</taxon>
        <taxon>Bifidobacteriaceae</taxon>
        <taxon>Bifidobacterium</taxon>
    </lineage>
</organism>
<feature type="region of interest" description="Disordered" evidence="1">
    <location>
        <begin position="1"/>
        <end position="37"/>
    </location>
</feature>
<dbReference type="Pfam" id="PF13347">
    <property type="entry name" value="MFS_2"/>
    <property type="match status" value="1"/>
</dbReference>
<proteinExistence type="predicted"/>
<dbReference type="AlphaFoldDB" id="A0A556RAC7"/>
<feature type="transmembrane region" description="Helical" evidence="2">
    <location>
        <begin position="215"/>
        <end position="234"/>
    </location>
</feature>
<name>A0A556RAC7_9BIFI</name>
<gene>
    <name evidence="3" type="ORF">FPK29_05685</name>
</gene>
<feature type="transmembrane region" description="Helical" evidence="2">
    <location>
        <begin position="148"/>
        <end position="173"/>
    </location>
</feature>
<evidence type="ECO:0000313" key="3">
    <source>
        <dbReference type="EMBL" id="TSJ85840.1"/>
    </source>
</evidence>
<dbReference type="PANTHER" id="PTHR11328:SF24">
    <property type="entry name" value="MAJOR FACILITATOR SUPERFAMILY (MFS) PROFILE DOMAIN-CONTAINING PROTEIN"/>
    <property type="match status" value="1"/>
</dbReference>
<evidence type="ECO:0000313" key="4">
    <source>
        <dbReference type="Proteomes" id="UP000317536"/>
    </source>
</evidence>
<dbReference type="GO" id="GO:0008643">
    <property type="term" value="P:carbohydrate transport"/>
    <property type="evidence" value="ECO:0007669"/>
    <property type="project" value="InterPro"/>
</dbReference>
<feature type="transmembrane region" description="Helical" evidence="2">
    <location>
        <begin position="302"/>
        <end position="324"/>
    </location>
</feature>
<dbReference type="PANTHER" id="PTHR11328">
    <property type="entry name" value="MAJOR FACILITATOR SUPERFAMILY DOMAIN-CONTAINING PROTEIN"/>
    <property type="match status" value="1"/>
</dbReference>
<dbReference type="Proteomes" id="UP000317536">
    <property type="component" value="Unassembled WGS sequence"/>
</dbReference>
<sequence>MIWSPASTRSASAPSMRQEPDRNPPPPFPVSSPRATMKAEPLPRSAILGYGLGDAANNVGWQMTNLFLTTYYLYLGMDPMLVADIFLGAHLFQALVYMVAGRITDGRAKDQEGGLRRLVVVFGLPMMISVTLMYTIPAGAPMPVRIGWAIATYLLYQLLGALGGVPYGALLGAMTRDPDDRQRLAASRTFGGAAAGVVLTFTLAPRVNDMDPSRLFLPVVAACCLLGSLGYLIMARTTRERYLPPAVPRTSLKEDLRLLAGNRPLLVVCLATLFMTNPVASLAPIVAKEVLTVGNPGLTGRITFALTLVGVLAGVVVAPCSPWLVQRLGKRGTWTLGGLMVIGSSLAFILVRSAWPAVACIALNGIGVQVITPCIWAMQADSVQYEQWRTGNGNTAGASMAALSITRQVGAAINGWAGPAILSFLGYRPGINVAQDPALGVNMRLAVGLVPAAMFTVSVLLIRCYPLTEEVFGRISADLQAGRLQCQCSHIRQGTEHQACPEDPRSPHRGGKGTDACA</sequence>
<dbReference type="GO" id="GO:0005886">
    <property type="term" value="C:plasma membrane"/>
    <property type="evidence" value="ECO:0007669"/>
    <property type="project" value="TreeGrafter"/>
</dbReference>
<dbReference type="SUPFAM" id="SSF103473">
    <property type="entry name" value="MFS general substrate transporter"/>
    <property type="match status" value="1"/>
</dbReference>
<keyword evidence="2" id="KW-0472">Membrane</keyword>
<dbReference type="GO" id="GO:0015293">
    <property type="term" value="F:symporter activity"/>
    <property type="evidence" value="ECO:0007669"/>
    <property type="project" value="InterPro"/>
</dbReference>
<keyword evidence="2" id="KW-1133">Transmembrane helix</keyword>
<protein>
    <submittedName>
        <fullName evidence="3">MFS transporter</fullName>
    </submittedName>
</protein>
<comment type="caution">
    <text evidence="3">The sequence shown here is derived from an EMBL/GenBank/DDBJ whole genome shotgun (WGS) entry which is preliminary data.</text>
</comment>